<reference evidence="1" key="1">
    <citation type="submission" date="2025-08" db="UniProtKB">
        <authorList>
            <consortium name="Ensembl"/>
        </authorList>
    </citation>
    <scope>IDENTIFICATION</scope>
</reference>
<evidence type="ECO:0000313" key="1">
    <source>
        <dbReference type="Ensembl" id="ENSACCP00020003185.1"/>
    </source>
</evidence>
<protein>
    <submittedName>
        <fullName evidence="1">Uncharacterized protein</fullName>
    </submittedName>
</protein>
<accession>A0A663DT94</accession>
<name>A0A663DT94_AQUCH</name>
<dbReference type="Ensembl" id="ENSACCT00020003307.1">
    <property type="protein sequence ID" value="ENSACCP00020003185.1"/>
    <property type="gene ID" value="ENSACCG00020002174.1"/>
</dbReference>
<dbReference type="InParanoid" id="A0A663DT94"/>
<keyword evidence="2" id="KW-1185">Reference proteome</keyword>
<dbReference type="Proteomes" id="UP000472275">
    <property type="component" value="Chromosome 6"/>
</dbReference>
<dbReference type="AlphaFoldDB" id="A0A663DT94"/>
<sequence length="82" mass="9097">MIPSHLSSQGAGNTNAMCLDTTVLQPHVAILLLQDLEIPVWCSMQPVILFLMESQHWIFQKTEPFFPTLLSILIQVFGTSAG</sequence>
<proteinExistence type="predicted"/>
<evidence type="ECO:0000313" key="2">
    <source>
        <dbReference type="Proteomes" id="UP000472275"/>
    </source>
</evidence>
<organism evidence="1 2">
    <name type="scientific">Aquila chrysaetos chrysaetos</name>
    <dbReference type="NCBI Taxonomy" id="223781"/>
    <lineage>
        <taxon>Eukaryota</taxon>
        <taxon>Metazoa</taxon>
        <taxon>Chordata</taxon>
        <taxon>Craniata</taxon>
        <taxon>Vertebrata</taxon>
        <taxon>Euteleostomi</taxon>
        <taxon>Archelosauria</taxon>
        <taxon>Archosauria</taxon>
        <taxon>Dinosauria</taxon>
        <taxon>Saurischia</taxon>
        <taxon>Theropoda</taxon>
        <taxon>Coelurosauria</taxon>
        <taxon>Aves</taxon>
        <taxon>Neognathae</taxon>
        <taxon>Neoaves</taxon>
        <taxon>Telluraves</taxon>
        <taxon>Accipitrimorphae</taxon>
        <taxon>Accipitriformes</taxon>
        <taxon>Accipitridae</taxon>
        <taxon>Accipitrinae</taxon>
        <taxon>Aquila</taxon>
    </lineage>
</organism>
<reference evidence="1" key="2">
    <citation type="submission" date="2025-09" db="UniProtKB">
        <authorList>
            <consortium name="Ensembl"/>
        </authorList>
    </citation>
    <scope>IDENTIFICATION</scope>
</reference>